<reference evidence="13 14" key="1">
    <citation type="journal article" date="2019" name="Int. J. Syst. Evol. Microbiol.">
        <title>The Global Catalogue of Microorganisms (GCM) 10K type strain sequencing project: providing services to taxonomists for standard genome sequencing and annotation.</title>
        <authorList>
            <consortium name="The Broad Institute Genomics Platform"/>
            <consortium name="The Broad Institute Genome Sequencing Center for Infectious Disease"/>
            <person name="Wu L."/>
            <person name="Ma J."/>
        </authorList>
    </citation>
    <scope>NUCLEOTIDE SEQUENCE [LARGE SCALE GENOMIC DNA]</scope>
    <source>
        <strain evidence="13 14">JCM 10671</strain>
    </source>
</reference>
<feature type="binding site" evidence="11">
    <location>
        <position position="180"/>
    </location>
    <ligand>
        <name>FMN</name>
        <dbReference type="ChEBI" id="CHEBI:58210"/>
    </ligand>
</feature>
<protein>
    <recommendedName>
        <fullName evidence="11">Dihydroorotate dehydrogenase (quinone)</fullName>
        <ecNumber evidence="11">1.3.5.2</ecNumber>
    </recommendedName>
    <alternativeName>
        <fullName evidence="11">DHOdehase</fullName>
        <shortName evidence="11">DHOD</shortName>
        <shortName evidence="11">DHODase</shortName>
    </alternativeName>
    <alternativeName>
        <fullName evidence="11">Dihydroorotate oxidase</fullName>
    </alternativeName>
</protein>
<evidence type="ECO:0000256" key="8">
    <source>
        <dbReference type="ARBA" id="ARBA00023002"/>
    </source>
</evidence>
<keyword evidence="6 11" id="KW-0288">FMN</keyword>
<feature type="binding site" evidence="11">
    <location>
        <position position="306"/>
    </location>
    <ligand>
        <name>FMN</name>
        <dbReference type="ChEBI" id="CHEBI:58210"/>
    </ligand>
</feature>
<accession>A0ABN1H1S0</accession>
<evidence type="ECO:0000259" key="12">
    <source>
        <dbReference type="Pfam" id="PF01180"/>
    </source>
</evidence>
<evidence type="ECO:0000313" key="13">
    <source>
        <dbReference type="EMBL" id="GAA0625977.1"/>
    </source>
</evidence>
<dbReference type="InterPro" id="IPR013785">
    <property type="entry name" value="Aldolase_TIM"/>
</dbReference>
<evidence type="ECO:0000256" key="11">
    <source>
        <dbReference type="HAMAP-Rule" id="MF_00225"/>
    </source>
</evidence>
<comment type="similarity">
    <text evidence="4 11">Belongs to the dihydroorotate dehydrogenase family. Type 2 subfamily.</text>
</comment>
<dbReference type="PANTHER" id="PTHR48109">
    <property type="entry name" value="DIHYDROOROTATE DEHYDROGENASE (QUINONE), MITOCHONDRIAL-RELATED"/>
    <property type="match status" value="1"/>
</dbReference>
<feature type="domain" description="Dihydroorotate dehydrogenase catalytic" evidence="12">
    <location>
        <begin position="54"/>
        <end position="342"/>
    </location>
</feature>
<dbReference type="InterPro" id="IPR005720">
    <property type="entry name" value="Dihydroorotate_DH_cat"/>
</dbReference>
<keyword evidence="11" id="KW-1003">Cell membrane</keyword>
<feature type="binding site" evidence="11">
    <location>
        <position position="224"/>
    </location>
    <ligand>
        <name>FMN</name>
        <dbReference type="ChEBI" id="CHEBI:58210"/>
    </ligand>
</feature>
<evidence type="ECO:0000313" key="14">
    <source>
        <dbReference type="Proteomes" id="UP001500957"/>
    </source>
</evidence>
<dbReference type="NCBIfam" id="TIGR01036">
    <property type="entry name" value="pyrD_sub2"/>
    <property type="match status" value="1"/>
</dbReference>
<dbReference type="PROSITE" id="PS00911">
    <property type="entry name" value="DHODEHASE_1"/>
    <property type="match status" value="1"/>
</dbReference>
<dbReference type="InterPro" id="IPR005719">
    <property type="entry name" value="Dihydroorotate_DH_2"/>
</dbReference>
<dbReference type="PANTHER" id="PTHR48109:SF4">
    <property type="entry name" value="DIHYDROOROTATE DEHYDROGENASE (QUINONE), MITOCHONDRIAL"/>
    <property type="match status" value="1"/>
</dbReference>
<dbReference type="PIRSF" id="PIRSF000164">
    <property type="entry name" value="DHO_oxidase"/>
    <property type="match status" value="1"/>
</dbReference>
<organism evidence="13 14">
    <name type="scientific">Sporichthya brevicatena</name>
    <dbReference type="NCBI Taxonomy" id="171442"/>
    <lineage>
        <taxon>Bacteria</taxon>
        <taxon>Bacillati</taxon>
        <taxon>Actinomycetota</taxon>
        <taxon>Actinomycetes</taxon>
        <taxon>Sporichthyales</taxon>
        <taxon>Sporichthyaceae</taxon>
        <taxon>Sporichthya</taxon>
    </lineage>
</organism>
<dbReference type="EC" id="1.3.5.2" evidence="11"/>
<comment type="subunit">
    <text evidence="11">Monomer.</text>
</comment>
<keyword evidence="8 11" id="KW-0560">Oxidoreductase</keyword>
<evidence type="ECO:0000256" key="7">
    <source>
        <dbReference type="ARBA" id="ARBA00022975"/>
    </source>
</evidence>
<comment type="cofactor">
    <cofactor evidence="11">
        <name>FMN</name>
        <dbReference type="ChEBI" id="CHEBI:58210"/>
    </cofactor>
    <text evidence="11">Binds 1 FMN per subunit.</text>
</comment>
<evidence type="ECO:0000256" key="4">
    <source>
        <dbReference type="ARBA" id="ARBA00005359"/>
    </source>
</evidence>
<feature type="binding site" evidence="11">
    <location>
        <begin position="253"/>
        <end position="254"/>
    </location>
    <ligand>
        <name>substrate</name>
    </ligand>
</feature>
<feature type="active site" description="Nucleophile" evidence="11">
    <location>
        <position position="183"/>
    </location>
</feature>
<evidence type="ECO:0000256" key="2">
    <source>
        <dbReference type="ARBA" id="ARBA00004370"/>
    </source>
</evidence>
<evidence type="ECO:0000256" key="9">
    <source>
        <dbReference type="ARBA" id="ARBA00023136"/>
    </source>
</evidence>
<feature type="binding site" evidence="11">
    <location>
        <position position="252"/>
    </location>
    <ligand>
        <name>FMN</name>
        <dbReference type="ChEBI" id="CHEBI:58210"/>
    </ligand>
</feature>
<keyword evidence="9 11" id="KW-0472">Membrane</keyword>
<dbReference type="NCBIfam" id="NF003652">
    <property type="entry name" value="PRK05286.2-5"/>
    <property type="match status" value="1"/>
</dbReference>
<dbReference type="InterPro" id="IPR001295">
    <property type="entry name" value="Dihydroorotate_DH_CS"/>
</dbReference>
<proteinExistence type="inferred from homology"/>
<dbReference type="InterPro" id="IPR012135">
    <property type="entry name" value="Dihydroorotate_DH_1_2"/>
</dbReference>
<dbReference type="Gene3D" id="3.20.20.70">
    <property type="entry name" value="Aldolase class I"/>
    <property type="match status" value="1"/>
</dbReference>
<dbReference type="Proteomes" id="UP001500957">
    <property type="component" value="Unassembled WGS sequence"/>
</dbReference>
<evidence type="ECO:0000256" key="3">
    <source>
        <dbReference type="ARBA" id="ARBA00005161"/>
    </source>
</evidence>
<dbReference type="InterPro" id="IPR050074">
    <property type="entry name" value="DHO_dehydrogenase"/>
</dbReference>
<comment type="subcellular location">
    <subcellularLocation>
        <location evidence="11">Cell membrane</location>
        <topology evidence="11">Peripheral membrane protein</topology>
    </subcellularLocation>
    <subcellularLocation>
        <location evidence="2">Membrane</location>
    </subcellularLocation>
</comment>
<keyword evidence="5 11" id="KW-0285">Flavoprotein</keyword>
<feature type="binding site" evidence="11">
    <location>
        <begin position="69"/>
        <end position="73"/>
    </location>
    <ligand>
        <name>FMN</name>
        <dbReference type="ChEBI" id="CHEBI:58210"/>
    </ligand>
</feature>
<name>A0ABN1H1S0_9ACTN</name>
<feature type="binding site" evidence="11">
    <location>
        <position position="277"/>
    </location>
    <ligand>
        <name>FMN</name>
        <dbReference type="ChEBI" id="CHEBI:58210"/>
    </ligand>
</feature>
<dbReference type="CDD" id="cd04738">
    <property type="entry name" value="DHOD_2_like"/>
    <property type="match status" value="1"/>
</dbReference>
<comment type="caution">
    <text evidence="13">The sequence shown here is derived from an EMBL/GenBank/DDBJ whole genome shotgun (WGS) entry which is preliminary data.</text>
</comment>
<keyword evidence="7 11" id="KW-0665">Pyrimidine biosynthesis</keyword>
<keyword evidence="14" id="KW-1185">Reference proteome</keyword>
<sequence length="346" mass="36003">MKLYTALTRKALFASGGGDPEAAHHRTIRLLEEAGSTPRRRTALARVPRPTAPTTVFGIRFPNPVGLAAGMDKDAVAIPAWGALGFGFAEVGTVTWHAQPGNPQPRLFRAVASEGIVNRMGFNNRGAEAMAARLGALGPAPIPIGISLGKSKVTPVEDATEDYLNSLKVLLPYADYVAVNVSSPNTPGLRSLQDKGALDELLAALRGYTVSVAGPAGPVPLLVKIAPDLTDSAIAEVLEVCTARGVAGIIATNTTISRDGLAPADRHLAEEAGGLSGRPVHAMSVRTVAFVVKEAGESLPVVGVGGILDPDDASRMFDAGAKLVQLYTGFVYRGPGLIRGIVKRAR</sequence>
<evidence type="ECO:0000256" key="5">
    <source>
        <dbReference type="ARBA" id="ARBA00022630"/>
    </source>
</evidence>
<comment type="catalytic activity">
    <reaction evidence="10 11">
        <text>(S)-dihydroorotate + a quinone = orotate + a quinol</text>
        <dbReference type="Rhea" id="RHEA:30187"/>
        <dbReference type="ChEBI" id="CHEBI:24646"/>
        <dbReference type="ChEBI" id="CHEBI:30839"/>
        <dbReference type="ChEBI" id="CHEBI:30864"/>
        <dbReference type="ChEBI" id="CHEBI:132124"/>
        <dbReference type="EC" id="1.3.5.2"/>
    </reaction>
</comment>
<dbReference type="EMBL" id="BAAAHE010000026">
    <property type="protein sequence ID" value="GAA0625977.1"/>
    <property type="molecule type" value="Genomic_DNA"/>
</dbReference>
<evidence type="ECO:0000256" key="1">
    <source>
        <dbReference type="ARBA" id="ARBA00003125"/>
    </source>
</evidence>
<feature type="binding site" evidence="11">
    <location>
        <position position="185"/>
    </location>
    <ligand>
        <name>substrate</name>
    </ligand>
</feature>
<feature type="binding site" evidence="11">
    <location>
        <position position="147"/>
    </location>
    <ligand>
        <name>FMN</name>
        <dbReference type="ChEBI" id="CHEBI:58210"/>
    </ligand>
</feature>
<feature type="binding site" evidence="11">
    <location>
        <begin position="327"/>
        <end position="328"/>
    </location>
    <ligand>
        <name>FMN</name>
        <dbReference type="ChEBI" id="CHEBI:58210"/>
    </ligand>
</feature>
<comment type="function">
    <text evidence="1 11">Catalyzes the conversion of dihydroorotate to orotate with quinone as electron acceptor.</text>
</comment>
<feature type="binding site" evidence="11">
    <location>
        <position position="93"/>
    </location>
    <ligand>
        <name>FMN</name>
        <dbReference type="ChEBI" id="CHEBI:58210"/>
    </ligand>
</feature>
<evidence type="ECO:0000256" key="10">
    <source>
        <dbReference type="ARBA" id="ARBA00048639"/>
    </source>
</evidence>
<dbReference type="HAMAP" id="MF_00225">
    <property type="entry name" value="DHO_dh_type2"/>
    <property type="match status" value="1"/>
</dbReference>
<evidence type="ECO:0000256" key="6">
    <source>
        <dbReference type="ARBA" id="ARBA00022643"/>
    </source>
</evidence>
<feature type="binding site" evidence="11">
    <location>
        <begin position="118"/>
        <end position="122"/>
    </location>
    <ligand>
        <name>substrate</name>
    </ligand>
</feature>
<feature type="binding site" evidence="11">
    <location>
        <position position="180"/>
    </location>
    <ligand>
        <name>substrate</name>
    </ligand>
</feature>
<dbReference type="Pfam" id="PF01180">
    <property type="entry name" value="DHO_dh"/>
    <property type="match status" value="1"/>
</dbReference>
<feature type="binding site" evidence="11">
    <location>
        <position position="73"/>
    </location>
    <ligand>
        <name>substrate</name>
    </ligand>
</feature>
<dbReference type="PROSITE" id="PS00912">
    <property type="entry name" value="DHODEHASE_2"/>
    <property type="match status" value="1"/>
</dbReference>
<gene>
    <name evidence="11" type="primary">pyrD</name>
    <name evidence="13" type="ORF">GCM10009547_31670</name>
</gene>
<dbReference type="SUPFAM" id="SSF51395">
    <property type="entry name" value="FMN-linked oxidoreductases"/>
    <property type="match status" value="1"/>
</dbReference>
<comment type="pathway">
    <text evidence="3 11">Pyrimidine metabolism; UMP biosynthesis via de novo pathway; orotate from (S)-dihydroorotate (quinone route): step 1/1.</text>
</comment>
<dbReference type="RefSeq" id="WP_344606455.1">
    <property type="nucleotide sequence ID" value="NZ_BAAAHE010000026.1"/>
</dbReference>